<proteinExistence type="predicted"/>
<feature type="transmembrane region" description="Helical" evidence="1">
    <location>
        <begin position="497"/>
        <end position="520"/>
    </location>
</feature>
<evidence type="ECO:0000313" key="3">
    <source>
        <dbReference type="Proteomes" id="UP000014184"/>
    </source>
</evidence>
<dbReference type="AlphaFoldDB" id="A0A9P2TE78"/>
<dbReference type="RefSeq" id="WP_016187977.1">
    <property type="nucleotide sequence ID" value="NZ_AOSG01000001.1"/>
</dbReference>
<comment type="caution">
    <text evidence="2">The sequence shown here is derived from an EMBL/GenBank/DDBJ whole genome shotgun (WGS) entry which is preliminary data.</text>
</comment>
<feature type="transmembrane region" description="Helical" evidence="1">
    <location>
        <begin position="313"/>
        <end position="335"/>
    </location>
</feature>
<name>A0A9P2TE78_THEFU</name>
<feature type="transmembrane region" description="Helical" evidence="1">
    <location>
        <begin position="347"/>
        <end position="366"/>
    </location>
</feature>
<gene>
    <name evidence="2" type="ORF">TM51_00580</name>
</gene>
<feature type="transmembrane region" description="Helical" evidence="1">
    <location>
        <begin position="378"/>
        <end position="399"/>
    </location>
</feature>
<feature type="transmembrane region" description="Helical" evidence="1">
    <location>
        <begin position="419"/>
        <end position="438"/>
    </location>
</feature>
<keyword evidence="3" id="KW-1185">Reference proteome</keyword>
<dbReference type="Proteomes" id="UP000014184">
    <property type="component" value="Unassembled WGS sequence"/>
</dbReference>
<evidence type="ECO:0000313" key="2">
    <source>
        <dbReference type="EMBL" id="EOR72910.1"/>
    </source>
</evidence>
<keyword evidence="1" id="KW-0812">Transmembrane</keyword>
<sequence>MIANSTWQDRVHGAFFERERSALGDVFQRARINGNRDRDARLLQQAKELIREYELVSHLRIHNTSSDRSPDTIEDRLRTITGLLAEKRALLLAALYSPLALVAAANEQYGEWGAHKQWIAWCWTVEAVWRCIARLDEIKPKGFIDTELDILLPVAARQRCIAFLEVYRSRDDSEEQIATAAPYVFGATPGSDTEHLFTTRSIEARRIWVECLDHYESHTVLSHADSSELEQEITALLFDSGRCGPLLGVSTDRLNALGNDHKHKKKERKCRTLKQDDKRIMSNLAERHLLPRFRLWDTLRVAMAITQERRCRVGIAFCTSVSALATLLLVIVALFRPKLIGCPTLTWAAVVAGGCCLLGIAGIIVHGRVWALPLLLRMPAAAAIGLFMLTAMHPSWWHAAFGDALPDISSGSQPVSPPLGPLWATVLLSAAAYAYLLTTARNNGIDWRSALGRSFMVLLVGALHALIVSLLGLAWVVPVFSENGAELAQGWAAHSRAGVITLVQATAWCLAAGVFSQILWDDRPITAPLTHTRWRKDM</sequence>
<dbReference type="EMBL" id="AOSG01000001">
    <property type="protein sequence ID" value="EOR72910.1"/>
    <property type="molecule type" value="Genomic_DNA"/>
</dbReference>
<evidence type="ECO:0000256" key="1">
    <source>
        <dbReference type="SAM" id="Phobius"/>
    </source>
</evidence>
<accession>A0A9P2TE78</accession>
<protein>
    <submittedName>
        <fullName evidence="2">Uncharacterized protein</fullName>
    </submittedName>
</protein>
<organism evidence="2 3">
    <name type="scientific">Thermobifida fusca TM51</name>
    <dbReference type="NCBI Taxonomy" id="1169414"/>
    <lineage>
        <taxon>Bacteria</taxon>
        <taxon>Bacillati</taxon>
        <taxon>Actinomycetota</taxon>
        <taxon>Actinomycetes</taxon>
        <taxon>Streptosporangiales</taxon>
        <taxon>Nocardiopsidaceae</taxon>
        <taxon>Thermobifida</taxon>
    </lineage>
</organism>
<reference evidence="2 3" key="1">
    <citation type="journal article" date="2013" name="Genome Announc.">
        <title>Draft Genome Sequence of the Lignocellulose Decomposer Thermobifida fusca Strain TM51.</title>
        <authorList>
            <person name="Toth A."/>
            <person name="Barna T."/>
            <person name="Nagy I."/>
            <person name="Horvath B."/>
            <person name="Nagy I."/>
            <person name="Tancsics A."/>
            <person name="Kriszt B."/>
            <person name="Baka E."/>
            <person name="Fekete C."/>
            <person name="Kukolya J."/>
        </authorList>
    </citation>
    <scope>NUCLEOTIDE SEQUENCE [LARGE SCALE GENOMIC DNA]</scope>
    <source>
        <strain evidence="2 3">TM51</strain>
    </source>
</reference>
<keyword evidence="1" id="KW-0472">Membrane</keyword>
<keyword evidence="1" id="KW-1133">Transmembrane helix</keyword>
<feature type="transmembrane region" description="Helical" evidence="1">
    <location>
        <begin position="450"/>
        <end position="477"/>
    </location>
</feature>